<keyword evidence="5" id="KW-0539">Nucleus</keyword>
<feature type="compositionally biased region" description="Low complexity" evidence="6">
    <location>
        <begin position="82"/>
        <end position="102"/>
    </location>
</feature>
<comment type="subcellular location">
    <subcellularLocation>
        <location evidence="1">Nucleus</location>
    </subcellularLocation>
</comment>
<feature type="compositionally biased region" description="Low complexity" evidence="6">
    <location>
        <begin position="340"/>
        <end position="352"/>
    </location>
</feature>
<dbReference type="Pfam" id="PF06220">
    <property type="entry name" value="zf-U1"/>
    <property type="match status" value="1"/>
</dbReference>
<dbReference type="Proteomes" id="UP000818624">
    <property type="component" value="Chromosome 6"/>
</dbReference>
<keyword evidence="9" id="KW-1185">Reference proteome</keyword>
<dbReference type="InterPro" id="IPR040023">
    <property type="entry name" value="WBP4"/>
</dbReference>
<accession>A0ABY8EVI4</accession>
<dbReference type="GO" id="GO:0003959">
    <property type="term" value="F:NADPH dehydrogenase activity"/>
    <property type="evidence" value="ECO:0007669"/>
    <property type="project" value="UniProtKB-EC"/>
</dbReference>
<dbReference type="Gene3D" id="3.30.160.60">
    <property type="entry name" value="Classic Zinc Finger"/>
    <property type="match status" value="1"/>
</dbReference>
<evidence type="ECO:0000256" key="6">
    <source>
        <dbReference type="SAM" id="MobiDB-lite"/>
    </source>
</evidence>
<gene>
    <name evidence="8" type="ORF">GLX27_004302</name>
</gene>
<evidence type="ECO:0000256" key="1">
    <source>
        <dbReference type="ARBA" id="ARBA00004123"/>
    </source>
</evidence>
<sequence length="352" mass="37460">MADVWIGRKRWTCTYCQVTINDDVPSRQHHESGMRHKNNVERALRGLYKDTAAQRRDAERHAREIAEIEYAAGRAHRKQDGAADAGAPGASGAPAAPKAWAPSDKMATYTTARALGVGDEDEQAWQAQFVRRKAAARVGAWETVAEAAAAPATDAAAEPVRPASNEGASASLPVDAAPLRTEREQARSFALRERTLGAGDDDDDDALPEIVVKRRRTHAGEGGVGVKAERTEAFGGGVKEEPHEAPVKEEPHEAPVKEEPQEAPVKDEPREAPVKQEPTEAPVKQELGETAAVPSASGAQDTPVKQEPTIDAGAPAEAHDGASPDDDAGDALFRKRKPRGGAAKKVAGRAFT</sequence>
<feature type="region of interest" description="Disordered" evidence="6">
    <location>
        <begin position="192"/>
        <end position="352"/>
    </location>
</feature>
<dbReference type="InterPro" id="IPR000690">
    <property type="entry name" value="Matrin/U1-C_Znf_C2H2"/>
</dbReference>
<evidence type="ECO:0000313" key="8">
    <source>
        <dbReference type="EMBL" id="WFD49618.1"/>
    </source>
</evidence>
<name>A0ABY8EVI4_MALFU</name>
<dbReference type="InterPro" id="IPR013085">
    <property type="entry name" value="U1-CZ_Znf_C2H2"/>
</dbReference>
<dbReference type="InterPro" id="IPR003604">
    <property type="entry name" value="Matrin/U1-like-C_Znf_C2H2"/>
</dbReference>
<dbReference type="InterPro" id="IPR036236">
    <property type="entry name" value="Znf_C2H2_sf"/>
</dbReference>
<feature type="region of interest" description="Disordered" evidence="6">
    <location>
        <begin position="75"/>
        <end position="102"/>
    </location>
</feature>
<keyword evidence="2" id="KW-0479">Metal-binding</keyword>
<organism evidence="8 9">
    <name type="scientific">Malassezia furfur</name>
    <name type="common">Pityriasis versicolor infection agent</name>
    <name type="synonym">Pityrosporum furfur</name>
    <dbReference type="NCBI Taxonomy" id="55194"/>
    <lineage>
        <taxon>Eukaryota</taxon>
        <taxon>Fungi</taxon>
        <taxon>Dikarya</taxon>
        <taxon>Basidiomycota</taxon>
        <taxon>Ustilaginomycotina</taxon>
        <taxon>Malasseziomycetes</taxon>
        <taxon>Malasseziales</taxon>
        <taxon>Malasseziaceae</taxon>
        <taxon>Malassezia</taxon>
    </lineage>
</organism>
<keyword evidence="3" id="KW-0863">Zinc-finger</keyword>
<evidence type="ECO:0000256" key="2">
    <source>
        <dbReference type="ARBA" id="ARBA00022723"/>
    </source>
</evidence>
<dbReference type="PANTHER" id="PTHR13173:SF10">
    <property type="entry name" value="WW DOMAIN-BINDING PROTEIN 4"/>
    <property type="match status" value="1"/>
</dbReference>
<dbReference type="SUPFAM" id="SSF57667">
    <property type="entry name" value="beta-beta-alpha zinc fingers"/>
    <property type="match status" value="1"/>
</dbReference>
<dbReference type="PANTHER" id="PTHR13173">
    <property type="entry name" value="WW DOMAIN BINDING PROTEIN 4"/>
    <property type="match status" value="1"/>
</dbReference>
<evidence type="ECO:0000259" key="7">
    <source>
        <dbReference type="PROSITE" id="PS50171"/>
    </source>
</evidence>
<dbReference type="PROSITE" id="PS50171">
    <property type="entry name" value="ZF_MATRIN"/>
    <property type="match status" value="1"/>
</dbReference>
<protein>
    <submittedName>
        <fullName evidence="8">NADPH dehydrogenase</fullName>
        <ecNumber evidence="8">1.6.99.1</ecNumber>
    </submittedName>
</protein>
<evidence type="ECO:0000313" key="9">
    <source>
        <dbReference type="Proteomes" id="UP000818624"/>
    </source>
</evidence>
<keyword evidence="8" id="KW-0560">Oxidoreductase</keyword>
<feature type="compositionally biased region" description="Basic and acidic residues" evidence="6">
    <location>
        <begin position="227"/>
        <end position="278"/>
    </location>
</feature>
<feature type="domain" description="Matrin-type" evidence="7">
    <location>
        <begin position="11"/>
        <end position="42"/>
    </location>
</feature>
<reference evidence="8 9" key="1">
    <citation type="journal article" date="2020" name="Elife">
        <title>Loss of centromere function drives karyotype evolution in closely related Malassezia species.</title>
        <authorList>
            <person name="Sankaranarayanan S.R."/>
            <person name="Ianiri G."/>
            <person name="Coelho M.A."/>
            <person name="Reza M.H."/>
            <person name="Thimmappa B.C."/>
            <person name="Ganguly P."/>
            <person name="Vadnala R.N."/>
            <person name="Sun S."/>
            <person name="Siddharthan R."/>
            <person name="Tellgren-Roth C."/>
            <person name="Dawson T.L."/>
            <person name="Heitman J."/>
            <person name="Sanyal K."/>
        </authorList>
    </citation>
    <scope>NUCLEOTIDE SEQUENCE [LARGE SCALE GENOMIC DNA]</scope>
    <source>
        <strain evidence="8">CBS14141</strain>
    </source>
</reference>
<proteinExistence type="predicted"/>
<keyword evidence="4" id="KW-0862">Zinc</keyword>
<dbReference type="EC" id="1.6.99.1" evidence="8"/>
<evidence type="ECO:0000256" key="5">
    <source>
        <dbReference type="ARBA" id="ARBA00023242"/>
    </source>
</evidence>
<evidence type="ECO:0000256" key="3">
    <source>
        <dbReference type="ARBA" id="ARBA00022771"/>
    </source>
</evidence>
<evidence type="ECO:0000256" key="4">
    <source>
        <dbReference type="ARBA" id="ARBA00022833"/>
    </source>
</evidence>
<dbReference type="EMBL" id="CP046239">
    <property type="protein sequence ID" value="WFD49618.1"/>
    <property type="molecule type" value="Genomic_DNA"/>
</dbReference>
<dbReference type="SMART" id="SM00451">
    <property type="entry name" value="ZnF_U1"/>
    <property type="match status" value="1"/>
</dbReference>